<dbReference type="AlphaFoldDB" id="A0AAX2JC38"/>
<dbReference type="SUPFAM" id="SSF82185">
    <property type="entry name" value="Histone H3 K4-specific methyltransferase SET7/9 N-terminal domain"/>
    <property type="match status" value="1"/>
</dbReference>
<protein>
    <recommendedName>
        <fullName evidence="3">Toxin-antitoxin system YwqK family antitoxin</fullName>
    </recommendedName>
</protein>
<evidence type="ECO:0000313" key="1">
    <source>
        <dbReference type="EMBL" id="SQJ02511.1"/>
    </source>
</evidence>
<sequence length="170" mass="19811">MKKLITAIIFLFGTLSYSETRIVFPGDIEKRRINGEVRVYVKEETEAFTGVLKKYSISGTATEYYFVDGLADGKVIDYYLNGRKAYERNLKQGLKDGPQIEYSYEGDKREEIYNMGVLEVIIEYYPNNIKKSESVYNKNRKKEGIELIYDLEGKIKEKILWKNGEIVRKS</sequence>
<dbReference type="RefSeq" id="WP_005977383.1">
    <property type="nucleotide sequence ID" value="NZ_CABKNW010000002.1"/>
</dbReference>
<dbReference type="Proteomes" id="UP000249008">
    <property type="component" value="Chromosome 1"/>
</dbReference>
<dbReference type="KEGG" id="ful:C4N20_14270"/>
<dbReference type="EMBL" id="LS483487">
    <property type="protein sequence ID" value="SQJ02511.1"/>
    <property type="molecule type" value="Genomic_DNA"/>
</dbReference>
<dbReference type="GeneID" id="78455988"/>
<name>A0AAX2JC38_9FUSO</name>
<evidence type="ECO:0008006" key="3">
    <source>
        <dbReference type="Google" id="ProtNLM"/>
    </source>
</evidence>
<proteinExistence type="predicted"/>
<accession>A0AAX2JC38</accession>
<organism evidence="1 2">
    <name type="scientific">Fusobacterium ulcerans</name>
    <dbReference type="NCBI Taxonomy" id="861"/>
    <lineage>
        <taxon>Bacteria</taxon>
        <taxon>Fusobacteriati</taxon>
        <taxon>Fusobacteriota</taxon>
        <taxon>Fusobacteriia</taxon>
        <taxon>Fusobacteriales</taxon>
        <taxon>Fusobacteriaceae</taxon>
        <taxon>Fusobacterium</taxon>
    </lineage>
</organism>
<reference evidence="1 2" key="1">
    <citation type="submission" date="2018-06" db="EMBL/GenBank/DDBJ databases">
        <authorList>
            <consortium name="Pathogen Informatics"/>
            <person name="Doyle S."/>
        </authorList>
    </citation>
    <scope>NUCLEOTIDE SEQUENCE [LARGE SCALE GENOMIC DNA]</scope>
    <source>
        <strain evidence="1 2">NCTC12112</strain>
    </source>
</reference>
<evidence type="ECO:0000313" key="2">
    <source>
        <dbReference type="Proteomes" id="UP000249008"/>
    </source>
</evidence>
<gene>
    <name evidence="1" type="ORF">NCTC12112_01425</name>
</gene>
<dbReference type="Gene3D" id="3.90.930.1">
    <property type="match status" value="1"/>
</dbReference>